<evidence type="ECO:0000313" key="2">
    <source>
        <dbReference type="EMBL" id="ADB85317.1"/>
    </source>
</evidence>
<dbReference type="Pfam" id="PF17921">
    <property type="entry name" value="Integrase_H2C2"/>
    <property type="match status" value="1"/>
</dbReference>
<dbReference type="GO" id="GO:0003676">
    <property type="term" value="F:nucleic acid binding"/>
    <property type="evidence" value="ECO:0007669"/>
    <property type="project" value="InterPro"/>
</dbReference>
<dbReference type="GO" id="GO:0015074">
    <property type="term" value="P:DNA integration"/>
    <property type="evidence" value="ECO:0007669"/>
    <property type="project" value="InterPro"/>
</dbReference>
<dbReference type="PANTHER" id="PTHR48475:SF2">
    <property type="entry name" value="RIBONUCLEASE H"/>
    <property type="match status" value="1"/>
</dbReference>
<dbReference type="PANTHER" id="PTHR48475">
    <property type="entry name" value="RIBONUCLEASE H"/>
    <property type="match status" value="1"/>
</dbReference>
<dbReference type="AlphaFoldDB" id="D3IVH7"/>
<reference evidence="2" key="1">
    <citation type="journal article" date="2010" name="J. Integr. Plant Biol.">
        <title>Insights into the bamboo genome: syntenic relationships to rice and sorghum.</title>
        <authorList>
            <person name="Gui Y.J."/>
            <person name="Zhou Y."/>
            <person name="Wang Y."/>
            <person name="Wang S."/>
            <person name="Wang S.Y."/>
            <person name="Hu Y."/>
            <person name="Bo S.P."/>
            <person name="Chen H."/>
            <person name="Zhou C.P."/>
            <person name="Ma N.X."/>
            <person name="Zhang T.Z."/>
            <person name="Fan L.J."/>
        </authorList>
    </citation>
    <scope>NUCLEOTIDE SEQUENCE</scope>
    <source>
        <tissue evidence="2">Shoot</tissue>
    </source>
</reference>
<dbReference type="InterPro" id="IPR036397">
    <property type="entry name" value="RNaseH_sf"/>
</dbReference>
<accession>D3IVH7</accession>
<name>D3IVH7_PHYED</name>
<dbReference type="SUPFAM" id="SSF53098">
    <property type="entry name" value="Ribonuclease H-like"/>
    <property type="match status" value="1"/>
</dbReference>
<proteinExistence type="predicted"/>
<dbReference type="PROSITE" id="PS50994">
    <property type="entry name" value="INTEGRASE"/>
    <property type="match status" value="1"/>
</dbReference>
<dbReference type="InterPro" id="IPR012337">
    <property type="entry name" value="RNaseH-like_sf"/>
</dbReference>
<protein>
    <submittedName>
        <fullName evidence="2">Putative retrotransposon protein</fullName>
    </submittedName>
</protein>
<organism evidence="2">
    <name type="scientific">Phyllostachys edulis</name>
    <name type="common">Tortoise shell bamboo</name>
    <name type="synonym">Bambusa edulis</name>
    <dbReference type="NCBI Taxonomy" id="38705"/>
    <lineage>
        <taxon>Eukaryota</taxon>
        <taxon>Viridiplantae</taxon>
        <taxon>Streptophyta</taxon>
        <taxon>Embryophyta</taxon>
        <taxon>Tracheophyta</taxon>
        <taxon>Spermatophyta</taxon>
        <taxon>Magnoliopsida</taxon>
        <taxon>Liliopsida</taxon>
        <taxon>Poales</taxon>
        <taxon>Poaceae</taxon>
        <taxon>BOP clade</taxon>
        <taxon>Bambusoideae</taxon>
        <taxon>Arundinarodae</taxon>
        <taxon>Arundinarieae</taxon>
        <taxon>Arundinariinae</taxon>
        <taxon>Phyllostachys</taxon>
    </lineage>
</organism>
<dbReference type="InterPro" id="IPR043128">
    <property type="entry name" value="Rev_trsase/Diguanyl_cyclase"/>
</dbReference>
<feature type="domain" description="Integrase catalytic" evidence="1">
    <location>
        <begin position="208"/>
        <end position="285"/>
    </location>
</feature>
<dbReference type="Gene3D" id="3.30.420.10">
    <property type="entry name" value="Ribonuclease H-like superfamily/Ribonuclease H"/>
    <property type="match status" value="1"/>
</dbReference>
<dbReference type="EMBL" id="GQ252836">
    <property type="protein sequence ID" value="ADB85317.1"/>
    <property type="molecule type" value="Genomic_DNA"/>
</dbReference>
<dbReference type="InterPro" id="IPR043502">
    <property type="entry name" value="DNA/RNA_pol_sf"/>
</dbReference>
<evidence type="ECO:0000259" key="1">
    <source>
        <dbReference type="PROSITE" id="PS50994"/>
    </source>
</evidence>
<sequence length="422" mass="47948">MAALSRFIARLGEKGLPFFKLLRKHEGFEWSNEANAAFEDVKRYLTSASILVSLRPEEMLLIYLAATPQDPQYDSHDQWMMYFDGSLTLSGSGAGVVLVSPTGETLKYAIQLNFQTTNNVAEYEGVLYKRSTQGVLMRCIPQNEGLTLLHDIHGCICGNHASYRTLVGKAFRQGFYWPTALYDAKELVKKCVQCQFHNRQIHQPAQALQTIPLSWPFATWGLDILGPFPKAPGGFKFLFVAIDTFTKWIEAELVTGITMKAAKRFMVRCVITRFGVPSQIITDNGETSFFLVFGAEAMLPPELKTRSTRVETFNDSNQEQLRADDINLLEERRNQALIRSAIYQQALRRYYDRMVQPRSLAVGDLVLRLCQSKSNRNKLSPKWEGPYTVVEVTRPGSVRLAMEDGQVLSNSWNIDQLRKFYV</sequence>
<dbReference type="InterPro" id="IPR001584">
    <property type="entry name" value="Integrase_cat-core"/>
</dbReference>
<dbReference type="SUPFAM" id="SSF56672">
    <property type="entry name" value="DNA/RNA polymerases"/>
    <property type="match status" value="1"/>
</dbReference>
<dbReference type="Gene3D" id="1.10.340.70">
    <property type="match status" value="1"/>
</dbReference>
<dbReference type="InterPro" id="IPR041588">
    <property type="entry name" value="Integrase_H2C2"/>
</dbReference>
<dbReference type="Gene3D" id="3.30.70.270">
    <property type="match status" value="1"/>
</dbReference>